<evidence type="ECO:0000256" key="12">
    <source>
        <dbReference type="ARBA" id="ARBA00023012"/>
    </source>
</evidence>
<dbReference type="InterPro" id="IPR005467">
    <property type="entry name" value="His_kinase_dom"/>
</dbReference>
<dbReference type="PROSITE" id="PS50885">
    <property type="entry name" value="HAMP"/>
    <property type="match status" value="1"/>
</dbReference>
<evidence type="ECO:0000256" key="1">
    <source>
        <dbReference type="ARBA" id="ARBA00000085"/>
    </source>
</evidence>
<dbReference type="Pfam" id="PF00512">
    <property type="entry name" value="HisKA"/>
    <property type="match status" value="1"/>
</dbReference>
<dbReference type="InterPro" id="IPR003594">
    <property type="entry name" value="HATPase_dom"/>
</dbReference>
<feature type="domain" description="Histidine kinase" evidence="16">
    <location>
        <begin position="250"/>
        <end position="464"/>
    </location>
</feature>
<organism evidence="18 19">
    <name type="scientific">Castellaniella defragrans</name>
    <name type="common">Alcaligenes defragrans</name>
    <dbReference type="NCBI Taxonomy" id="75697"/>
    <lineage>
        <taxon>Bacteria</taxon>
        <taxon>Pseudomonadati</taxon>
        <taxon>Pseudomonadota</taxon>
        <taxon>Betaproteobacteria</taxon>
        <taxon>Burkholderiales</taxon>
        <taxon>Alcaligenaceae</taxon>
        <taxon>Castellaniella</taxon>
    </lineage>
</organism>
<dbReference type="Gene3D" id="6.10.340.10">
    <property type="match status" value="1"/>
</dbReference>
<dbReference type="SMART" id="SM00388">
    <property type="entry name" value="HisKA"/>
    <property type="match status" value="1"/>
</dbReference>
<evidence type="ECO:0000256" key="2">
    <source>
        <dbReference type="ARBA" id="ARBA00004429"/>
    </source>
</evidence>
<dbReference type="NCBIfam" id="NF007345">
    <property type="entry name" value="PRK09835.1"/>
    <property type="match status" value="1"/>
</dbReference>
<dbReference type="InterPro" id="IPR050428">
    <property type="entry name" value="TCS_sensor_his_kinase"/>
</dbReference>
<dbReference type="RefSeq" id="WP_151025571.1">
    <property type="nucleotide sequence ID" value="NZ_JACHIB010000028.1"/>
</dbReference>
<dbReference type="CDD" id="cd06225">
    <property type="entry name" value="HAMP"/>
    <property type="match status" value="1"/>
</dbReference>
<comment type="caution">
    <text evidence="18">The sequence shown here is derived from an EMBL/GenBank/DDBJ whole genome shotgun (WGS) entry which is preliminary data.</text>
</comment>
<dbReference type="Pfam" id="PF21085">
    <property type="entry name" value="CusS"/>
    <property type="match status" value="1"/>
</dbReference>
<dbReference type="SMART" id="SM00304">
    <property type="entry name" value="HAMP"/>
    <property type="match status" value="1"/>
</dbReference>
<keyword evidence="10 14" id="KW-0067">ATP-binding</keyword>
<keyword evidence="12 14" id="KW-0902">Two-component regulatory system</keyword>
<evidence type="ECO:0000256" key="6">
    <source>
        <dbReference type="ARBA" id="ARBA00022679"/>
    </source>
</evidence>
<dbReference type="SUPFAM" id="SSF55874">
    <property type="entry name" value="ATPase domain of HSP90 chaperone/DNA topoisomerase II/histidine kinase"/>
    <property type="match status" value="1"/>
</dbReference>
<comment type="subcellular location">
    <subcellularLocation>
        <location evidence="2">Cell inner membrane</location>
        <topology evidence="2">Multi-pass membrane protein</topology>
    </subcellularLocation>
</comment>
<dbReference type="InterPro" id="IPR003660">
    <property type="entry name" value="HAMP_dom"/>
</dbReference>
<keyword evidence="6 14" id="KW-0808">Transferase</keyword>
<comment type="catalytic activity">
    <reaction evidence="1 14">
        <text>ATP + protein L-histidine = ADP + protein N-phospho-L-histidine.</text>
        <dbReference type="EC" id="2.7.13.3"/>
    </reaction>
</comment>
<dbReference type="InterPro" id="IPR048590">
    <property type="entry name" value="CusS-like_sensor"/>
</dbReference>
<evidence type="ECO:0000256" key="4">
    <source>
        <dbReference type="ARBA" id="ARBA00022519"/>
    </source>
</evidence>
<evidence type="ECO:0000256" key="7">
    <source>
        <dbReference type="ARBA" id="ARBA00022692"/>
    </source>
</evidence>
<evidence type="ECO:0000313" key="19">
    <source>
        <dbReference type="Proteomes" id="UP000541136"/>
    </source>
</evidence>
<dbReference type="GO" id="GO:0005524">
    <property type="term" value="F:ATP binding"/>
    <property type="evidence" value="ECO:0007669"/>
    <property type="project" value="UniProtKB-KW"/>
</dbReference>
<keyword evidence="3 14" id="KW-1003">Cell membrane</keyword>
<keyword evidence="13 14" id="KW-0472">Membrane</keyword>
<evidence type="ECO:0000259" key="17">
    <source>
        <dbReference type="PROSITE" id="PS50885"/>
    </source>
</evidence>
<dbReference type="NCBIfam" id="TIGR01386">
    <property type="entry name" value="cztS_silS_copS"/>
    <property type="match status" value="1"/>
</dbReference>
<keyword evidence="4 14" id="KW-0997">Cell inner membrane</keyword>
<dbReference type="Pfam" id="PF02518">
    <property type="entry name" value="HATPase_c"/>
    <property type="match status" value="1"/>
</dbReference>
<dbReference type="PANTHER" id="PTHR45436:SF15">
    <property type="entry name" value="SENSOR HISTIDINE KINASE CUSS"/>
    <property type="match status" value="1"/>
</dbReference>
<feature type="transmembrane region" description="Helical" evidence="14">
    <location>
        <begin position="7"/>
        <end position="30"/>
    </location>
</feature>
<proteinExistence type="predicted"/>
<dbReference type="PRINTS" id="PR00344">
    <property type="entry name" value="BCTRLSENSOR"/>
</dbReference>
<dbReference type="GO" id="GO:0005886">
    <property type="term" value="C:plasma membrane"/>
    <property type="evidence" value="ECO:0007669"/>
    <property type="project" value="UniProtKB-SubCell"/>
</dbReference>
<dbReference type="CDD" id="cd00082">
    <property type="entry name" value="HisKA"/>
    <property type="match status" value="1"/>
</dbReference>
<dbReference type="CDD" id="cd00075">
    <property type="entry name" value="HATPase"/>
    <property type="match status" value="1"/>
</dbReference>
<dbReference type="InterPro" id="IPR004358">
    <property type="entry name" value="Sig_transdc_His_kin-like_C"/>
</dbReference>
<dbReference type="InterPro" id="IPR003661">
    <property type="entry name" value="HisK_dim/P_dom"/>
</dbReference>
<keyword evidence="9 14" id="KW-0418">Kinase</keyword>
<dbReference type="SUPFAM" id="SSF47384">
    <property type="entry name" value="Homodimeric domain of signal transducing histidine kinase"/>
    <property type="match status" value="1"/>
</dbReference>
<dbReference type="InterPro" id="IPR006290">
    <property type="entry name" value="CztS_silS_copS"/>
</dbReference>
<keyword evidence="11 14" id="KW-1133">Transmembrane helix</keyword>
<dbReference type="AlphaFoldDB" id="A0A7W9WR07"/>
<dbReference type="Gene3D" id="3.30.565.10">
    <property type="entry name" value="Histidine kinase-like ATPase, C-terminal domain"/>
    <property type="match status" value="1"/>
</dbReference>
<dbReference type="InterPro" id="IPR036890">
    <property type="entry name" value="HATPase_C_sf"/>
</dbReference>
<evidence type="ECO:0000256" key="9">
    <source>
        <dbReference type="ARBA" id="ARBA00022777"/>
    </source>
</evidence>
<dbReference type="EC" id="2.7.13.3" evidence="14"/>
<accession>A0A7W9WR07</accession>
<dbReference type="PROSITE" id="PS50109">
    <property type="entry name" value="HIS_KIN"/>
    <property type="match status" value="1"/>
</dbReference>
<evidence type="ECO:0000256" key="10">
    <source>
        <dbReference type="ARBA" id="ARBA00022840"/>
    </source>
</evidence>
<feature type="domain" description="HAMP" evidence="17">
    <location>
        <begin position="189"/>
        <end position="242"/>
    </location>
</feature>
<evidence type="ECO:0000256" key="11">
    <source>
        <dbReference type="ARBA" id="ARBA00022989"/>
    </source>
</evidence>
<evidence type="ECO:0000313" key="18">
    <source>
        <dbReference type="EMBL" id="MBB6085490.1"/>
    </source>
</evidence>
<reference evidence="18 19" key="1">
    <citation type="submission" date="2020-08" db="EMBL/GenBank/DDBJ databases">
        <title>Genomic Encyclopedia of Type Strains, Phase IV (KMG-IV): sequencing the most valuable type-strain genomes for metagenomic binning, comparative biology and taxonomic classification.</title>
        <authorList>
            <person name="Goeker M."/>
        </authorList>
    </citation>
    <scope>NUCLEOTIDE SEQUENCE [LARGE SCALE GENOMIC DNA]</scope>
    <source>
        <strain evidence="18 19">DSM 12141</strain>
    </source>
</reference>
<dbReference type="FunFam" id="3.30.565.10:FF:000006">
    <property type="entry name" value="Sensor histidine kinase WalK"/>
    <property type="match status" value="1"/>
</dbReference>
<gene>
    <name evidence="18" type="ORF">HNR28_003551</name>
</gene>
<evidence type="ECO:0000256" key="8">
    <source>
        <dbReference type="ARBA" id="ARBA00022741"/>
    </source>
</evidence>
<name>A0A7W9WR07_CASDE</name>
<dbReference type="GO" id="GO:0000155">
    <property type="term" value="F:phosphorelay sensor kinase activity"/>
    <property type="evidence" value="ECO:0007669"/>
    <property type="project" value="InterPro"/>
</dbReference>
<evidence type="ECO:0000256" key="13">
    <source>
        <dbReference type="ARBA" id="ARBA00023136"/>
    </source>
</evidence>
<evidence type="ECO:0000256" key="3">
    <source>
        <dbReference type="ARBA" id="ARBA00022475"/>
    </source>
</evidence>
<dbReference type="FunFam" id="1.10.287.130:FF:000001">
    <property type="entry name" value="Two-component sensor histidine kinase"/>
    <property type="match status" value="1"/>
</dbReference>
<dbReference type="Proteomes" id="UP000541136">
    <property type="component" value="Unassembled WGS sequence"/>
</dbReference>
<dbReference type="PANTHER" id="PTHR45436">
    <property type="entry name" value="SENSOR HISTIDINE KINASE YKOH"/>
    <property type="match status" value="1"/>
</dbReference>
<comment type="function">
    <text evidence="14">Member of a two-component regulatory system.</text>
</comment>
<dbReference type="Pfam" id="PF00672">
    <property type="entry name" value="HAMP"/>
    <property type="match status" value="1"/>
</dbReference>
<keyword evidence="8 14" id="KW-0547">Nucleotide-binding</keyword>
<dbReference type="EMBL" id="JACHIB010000028">
    <property type="protein sequence ID" value="MBB6085490.1"/>
    <property type="molecule type" value="Genomic_DNA"/>
</dbReference>
<feature type="transmembrane region" description="Helical" evidence="14">
    <location>
        <begin position="169"/>
        <end position="189"/>
    </location>
</feature>
<feature type="compositionally biased region" description="Polar residues" evidence="15">
    <location>
        <begin position="465"/>
        <end position="478"/>
    </location>
</feature>
<feature type="region of interest" description="Disordered" evidence="15">
    <location>
        <begin position="463"/>
        <end position="485"/>
    </location>
</feature>
<evidence type="ECO:0000256" key="15">
    <source>
        <dbReference type="SAM" id="MobiDB-lite"/>
    </source>
</evidence>
<protein>
    <recommendedName>
        <fullName evidence="14">Sensor protein</fullName>
        <ecNumber evidence="14">2.7.13.3</ecNumber>
    </recommendedName>
</protein>
<evidence type="ECO:0000256" key="5">
    <source>
        <dbReference type="ARBA" id="ARBA00022553"/>
    </source>
</evidence>
<sequence length="485" mass="53644">MKRPLSLAVRLTASIGVVITAVLLSFGWMVERSINQHFIQQDVDELNAAAQALRHALALLPPDKDDEAPPLAQAAIGQHNVHYRITLSDGSLLYQSPDIDLTPFAGTLAPVQSITADTLSTWKNRSETFRGAAIRVLGKREAGAEPMIVTVATRIDFHLRYLEDFRRTLGLITLAACLLALFASWCAVLRGHAPIRRLSREIQAIQSDQLHVRLNLDTVPGELTELAGAFNQTLGRLEDVFKRLSEFSGDIAHELRTPITNLRTQTEVALSRTRTVEQYREILYSNLEEYERMARMVDDMLFLAQADNKLLKPESAAIDLYAEIEMLFDYFGAWAEDRHIDLRLKGEPVGTVGDRPMIRRALSNLLANAIQHTPARGTILVQLHRKEGAIEIQIRNPGPSIPAEHIPHIFERFYRPDASRQRTGGGIGLGLAIVRSIIEAHSGTISVISTTEATEFQILLPASPEGSTQNATPPQSHALSLPPGS</sequence>
<evidence type="ECO:0000259" key="16">
    <source>
        <dbReference type="PROSITE" id="PS50109"/>
    </source>
</evidence>
<keyword evidence="7 14" id="KW-0812">Transmembrane</keyword>
<keyword evidence="5" id="KW-0597">Phosphoprotein</keyword>
<dbReference type="SMART" id="SM00387">
    <property type="entry name" value="HATPase_c"/>
    <property type="match status" value="1"/>
</dbReference>
<evidence type="ECO:0000256" key="14">
    <source>
        <dbReference type="RuleBase" id="RU364088"/>
    </source>
</evidence>
<dbReference type="Gene3D" id="1.10.287.130">
    <property type="match status" value="1"/>
</dbReference>
<dbReference type="InterPro" id="IPR036097">
    <property type="entry name" value="HisK_dim/P_sf"/>
</dbReference>